<sequence>MGIFSRQLTNVKNLTTAFSYTDFLNALGIQVSSVDKYKLGEITYFTCLKLLAESVGKLPLELWQDTDNSSRLASEHYLNQILKRPNKYMTPFTFWSTVELNRHHYGNAFVYIETNRGRVTALHILPSNCVQIWVDNIGLLDKDNSIWYIYTDSKSGHQYKMSYDSVMHFKTSTSFDGITGLSVLECLSMNIENQKSGAAFVNTYFKNGLFAKGLLQYVGDIDLTTRKKMQEQFASMASGIKNAGSILPVPLGFSFQPLNISMVDSQFLELNKYNALQIAAAFGIKPSQINDYSSSTYASTETQNRAFYVDTLMSALVQYEAESTYKLLTSQDQIARYNLEFDYDVILRADFKTRMEGYAQGINNGVITPNEARKKEGYAPDPNGNQLFINSAYVPLKNVDKQASEKEVKN</sequence>
<keyword evidence="2" id="KW-1185">Reference proteome</keyword>
<dbReference type="Proteomes" id="UP000480151">
    <property type="component" value="Unassembled WGS sequence"/>
</dbReference>
<dbReference type="NCBIfam" id="TIGR01537">
    <property type="entry name" value="portal_HK97"/>
    <property type="match status" value="1"/>
</dbReference>
<dbReference type="InterPro" id="IPR006944">
    <property type="entry name" value="Phage/GTA_portal"/>
</dbReference>
<gene>
    <name evidence="1" type="ORF">G5B47_02585</name>
</gene>
<evidence type="ECO:0000313" key="1">
    <source>
        <dbReference type="EMBL" id="NGM81295.1"/>
    </source>
</evidence>
<dbReference type="AlphaFoldDB" id="A0A6M1PGC3"/>
<dbReference type="EMBL" id="JAAKGU010000001">
    <property type="protein sequence ID" value="NGM81295.1"/>
    <property type="molecule type" value="Genomic_DNA"/>
</dbReference>
<dbReference type="InterPro" id="IPR006427">
    <property type="entry name" value="Portal_HK97"/>
</dbReference>
<protein>
    <submittedName>
        <fullName evidence="1">Phage portal protein</fullName>
    </submittedName>
</protein>
<dbReference type="Pfam" id="PF04860">
    <property type="entry name" value="Phage_portal"/>
    <property type="match status" value="1"/>
</dbReference>
<proteinExistence type="predicted"/>
<organism evidence="1 2">
    <name type="scientific">Paenibacillus apii</name>
    <dbReference type="NCBI Taxonomy" id="1850370"/>
    <lineage>
        <taxon>Bacteria</taxon>
        <taxon>Bacillati</taxon>
        <taxon>Bacillota</taxon>
        <taxon>Bacilli</taxon>
        <taxon>Bacillales</taxon>
        <taxon>Paenibacillaceae</taxon>
        <taxon>Paenibacillus</taxon>
    </lineage>
</organism>
<name>A0A6M1PGC3_9BACL</name>
<accession>A0A6M1PGC3</accession>
<evidence type="ECO:0000313" key="2">
    <source>
        <dbReference type="Proteomes" id="UP000480151"/>
    </source>
</evidence>
<reference evidence="1 2" key="1">
    <citation type="submission" date="2020-02" db="EMBL/GenBank/DDBJ databases">
        <authorList>
            <person name="Gao J."/>
            <person name="Sun J."/>
        </authorList>
    </citation>
    <scope>NUCLEOTIDE SEQUENCE [LARGE SCALE GENOMIC DNA]</scope>
    <source>
        <strain evidence="1 2">7124</strain>
    </source>
</reference>
<dbReference type="RefSeq" id="WP_165094000.1">
    <property type="nucleotide sequence ID" value="NZ_JAAKGU010000001.1"/>
</dbReference>
<comment type="caution">
    <text evidence="1">The sequence shown here is derived from an EMBL/GenBank/DDBJ whole genome shotgun (WGS) entry which is preliminary data.</text>
</comment>